<dbReference type="GO" id="GO:0030968">
    <property type="term" value="P:endoplasmic reticulum unfolded protein response"/>
    <property type="evidence" value="ECO:0007669"/>
    <property type="project" value="TreeGrafter"/>
</dbReference>
<dbReference type="GO" id="GO:0004843">
    <property type="term" value="F:cysteine-type deubiquitinase activity"/>
    <property type="evidence" value="ECO:0007669"/>
    <property type="project" value="UniProtKB-EC"/>
</dbReference>
<proteinExistence type="predicted"/>
<dbReference type="PANTHER" id="PTHR13312:SF0">
    <property type="entry name" value="UBIQUITIN THIOESTERASE OTU1"/>
    <property type="match status" value="1"/>
</dbReference>
<evidence type="ECO:0000313" key="5">
    <source>
        <dbReference type="EMBL" id="QBK87490.1"/>
    </source>
</evidence>
<evidence type="ECO:0000256" key="2">
    <source>
        <dbReference type="ARBA" id="ARBA00012759"/>
    </source>
</evidence>
<dbReference type="PROSITE" id="PS50802">
    <property type="entry name" value="OTU"/>
    <property type="match status" value="1"/>
</dbReference>
<evidence type="ECO:0000256" key="1">
    <source>
        <dbReference type="ARBA" id="ARBA00000707"/>
    </source>
</evidence>
<dbReference type="PANTHER" id="PTHR13312">
    <property type="entry name" value="HIV-INDUCED PROTEIN-7-LIKE PROTEASE"/>
    <property type="match status" value="1"/>
</dbReference>
<feature type="domain" description="OTU" evidence="4">
    <location>
        <begin position="1"/>
        <end position="119"/>
    </location>
</feature>
<gene>
    <name evidence="5" type="ORF">LCMAC201_04000</name>
</gene>
<dbReference type="Gene3D" id="3.90.70.80">
    <property type="match status" value="1"/>
</dbReference>
<dbReference type="InterPro" id="IPR038765">
    <property type="entry name" value="Papain-like_cys_pep_sf"/>
</dbReference>
<dbReference type="GO" id="GO:0016579">
    <property type="term" value="P:protein deubiquitination"/>
    <property type="evidence" value="ECO:0007669"/>
    <property type="project" value="TreeGrafter"/>
</dbReference>
<dbReference type="GO" id="GO:0036503">
    <property type="term" value="P:ERAD pathway"/>
    <property type="evidence" value="ECO:0007669"/>
    <property type="project" value="TreeGrafter"/>
</dbReference>
<reference evidence="5" key="1">
    <citation type="journal article" date="2019" name="MBio">
        <title>Virus Genomes from Deep Sea Sediments Expand the Ocean Megavirome and Support Independent Origins of Viral Gigantism.</title>
        <authorList>
            <person name="Backstrom D."/>
            <person name="Yutin N."/>
            <person name="Jorgensen S.L."/>
            <person name="Dharamshi J."/>
            <person name="Homa F."/>
            <person name="Zaremba-Niedwiedzka K."/>
            <person name="Spang A."/>
            <person name="Wolf Y.I."/>
            <person name="Koonin E.V."/>
            <person name="Ettema T.J."/>
        </authorList>
    </citation>
    <scope>NUCLEOTIDE SEQUENCE</scope>
</reference>
<sequence length="121" mass="13603">MSCLFNSLAPAVNLHPEVLRKAIAAYLKTDPELLDNVKATDVVEWTEGSTLEEYADRMSQSGTWGGAIEIKAFCELFDMDVTVHVIYTGKEFTVESSKTPLRIVHINYTGNHFESMYIELV</sequence>
<protein>
    <recommendedName>
        <fullName evidence="2">ubiquitinyl hydrolase 1</fullName>
        <ecNumber evidence="2">3.4.19.12</ecNumber>
    </recommendedName>
</protein>
<organism evidence="5">
    <name type="scientific">Marseillevirus LCMAC201</name>
    <dbReference type="NCBI Taxonomy" id="2506605"/>
    <lineage>
        <taxon>Viruses</taxon>
        <taxon>Varidnaviria</taxon>
        <taxon>Bamfordvirae</taxon>
        <taxon>Nucleocytoviricota</taxon>
        <taxon>Megaviricetes</taxon>
        <taxon>Pimascovirales</taxon>
        <taxon>Pimascovirales incertae sedis</taxon>
        <taxon>Marseilleviridae</taxon>
    </lineage>
</organism>
<name>A0A481YWU1_9VIRU</name>
<dbReference type="EC" id="3.4.19.12" evidence="2"/>
<comment type="catalytic activity">
    <reaction evidence="1">
        <text>Thiol-dependent hydrolysis of ester, thioester, amide, peptide and isopeptide bonds formed by the C-terminal Gly of ubiquitin (a 76-residue protein attached to proteins as an intracellular targeting signal).</text>
        <dbReference type="EC" id="3.4.19.12"/>
    </reaction>
</comment>
<dbReference type="CDD" id="cd22758">
    <property type="entry name" value="OTU_232R-like"/>
    <property type="match status" value="1"/>
</dbReference>
<dbReference type="SUPFAM" id="SSF54001">
    <property type="entry name" value="Cysteine proteinases"/>
    <property type="match status" value="1"/>
</dbReference>
<keyword evidence="3" id="KW-0378">Hydrolase</keyword>
<evidence type="ECO:0000259" key="4">
    <source>
        <dbReference type="PROSITE" id="PS50802"/>
    </source>
</evidence>
<keyword evidence="5" id="KW-0645">Protease</keyword>
<accession>A0A481YWU1</accession>
<dbReference type="Pfam" id="PF02338">
    <property type="entry name" value="OTU"/>
    <property type="match status" value="1"/>
</dbReference>
<evidence type="ECO:0000256" key="3">
    <source>
        <dbReference type="ARBA" id="ARBA00022801"/>
    </source>
</evidence>
<dbReference type="InterPro" id="IPR003323">
    <property type="entry name" value="OTU_dom"/>
</dbReference>
<dbReference type="EMBL" id="MK500353">
    <property type="protein sequence ID" value="QBK87490.1"/>
    <property type="molecule type" value="Genomic_DNA"/>
</dbReference>